<dbReference type="Proteomes" id="UP001515480">
    <property type="component" value="Unassembled WGS sequence"/>
</dbReference>
<proteinExistence type="predicted"/>
<evidence type="ECO:0000256" key="2">
    <source>
        <dbReference type="SAM" id="Phobius"/>
    </source>
</evidence>
<organism evidence="3 4">
    <name type="scientific">Prymnesium parvum</name>
    <name type="common">Toxic golden alga</name>
    <dbReference type="NCBI Taxonomy" id="97485"/>
    <lineage>
        <taxon>Eukaryota</taxon>
        <taxon>Haptista</taxon>
        <taxon>Haptophyta</taxon>
        <taxon>Prymnesiophyceae</taxon>
        <taxon>Prymnesiales</taxon>
        <taxon>Prymnesiaceae</taxon>
        <taxon>Prymnesium</taxon>
    </lineage>
</organism>
<accession>A0AB34JVF2</accession>
<dbReference type="EMBL" id="JBGBPQ010000004">
    <property type="protein sequence ID" value="KAL1525052.1"/>
    <property type="molecule type" value="Genomic_DNA"/>
</dbReference>
<dbReference type="AlphaFoldDB" id="A0AB34JVF2"/>
<sequence>MATPEANVEVEDAHVQAPPCHGESKKPEVVEMIPDYNTRLGFGTDQGMWLMKQVSIKSDEGTAKRRGRPVRAFHELGDDIHAVDGHERIHRSSGGTPGTAVVVDHNKILAAAVGVSMLVILLLIYSMMSSRER</sequence>
<keyword evidence="2" id="KW-1133">Transmembrane helix</keyword>
<evidence type="ECO:0000313" key="3">
    <source>
        <dbReference type="EMBL" id="KAL1525052.1"/>
    </source>
</evidence>
<name>A0AB34JVF2_PRYPA</name>
<reference evidence="3 4" key="1">
    <citation type="journal article" date="2024" name="Science">
        <title>Giant polyketide synthase enzymes in the biosynthesis of giant marine polyether toxins.</title>
        <authorList>
            <person name="Fallon T.R."/>
            <person name="Shende V.V."/>
            <person name="Wierzbicki I.H."/>
            <person name="Pendleton A.L."/>
            <person name="Watervoot N.F."/>
            <person name="Auber R.P."/>
            <person name="Gonzalez D.J."/>
            <person name="Wisecaver J.H."/>
            <person name="Moore B.S."/>
        </authorList>
    </citation>
    <scope>NUCLEOTIDE SEQUENCE [LARGE SCALE GENOMIC DNA]</scope>
    <source>
        <strain evidence="3 4">12B1</strain>
    </source>
</reference>
<evidence type="ECO:0000313" key="4">
    <source>
        <dbReference type="Proteomes" id="UP001515480"/>
    </source>
</evidence>
<keyword evidence="2" id="KW-0812">Transmembrane</keyword>
<feature type="transmembrane region" description="Helical" evidence="2">
    <location>
        <begin position="108"/>
        <end position="128"/>
    </location>
</feature>
<evidence type="ECO:0000256" key="1">
    <source>
        <dbReference type="SAM" id="MobiDB-lite"/>
    </source>
</evidence>
<protein>
    <submittedName>
        <fullName evidence="3">Uncharacterized protein</fullName>
    </submittedName>
</protein>
<keyword evidence="2" id="KW-0472">Membrane</keyword>
<feature type="region of interest" description="Disordered" evidence="1">
    <location>
        <begin position="1"/>
        <end position="25"/>
    </location>
</feature>
<gene>
    <name evidence="3" type="ORF">AB1Y20_019925</name>
</gene>
<keyword evidence="4" id="KW-1185">Reference proteome</keyword>
<comment type="caution">
    <text evidence="3">The sequence shown here is derived from an EMBL/GenBank/DDBJ whole genome shotgun (WGS) entry which is preliminary data.</text>
</comment>